<evidence type="ECO:0000313" key="2">
    <source>
        <dbReference type="Proteomes" id="UP001265700"/>
    </source>
</evidence>
<evidence type="ECO:0000313" key="1">
    <source>
        <dbReference type="EMBL" id="MDR7152450.1"/>
    </source>
</evidence>
<dbReference type="RefSeq" id="WP_310321180.1">
    <property type="nucleotide sequence ID" value="NZ_JAVDWU010000011.1"/>
</dbReference>
<protein>
    <submittedName>
        <fullName evidence="1">Uncharacterized protein</fullName>
    </submittedName>
</protein>
<dbReference type="EMBL" id="JAVDWU010000011">
    <property type="protein sequence ID" value="MDR7152450.1"/>
    <property type="molecule type" value="Genomic_DNA"/>
</dbReference>
<reference evidence="1 2" key="1">
    <citation type="submission" date="2023-07" db="EMBL/GenBank/DDBJ databases">
        <title>Sorghum-associated microbial communities from plants grown in Nebraska, USA.</title>
        <authorList>
            <person name="Schachtman D."/>
        </authorList>
    </citation>
    <scope>NUCLEOTIDE SEQUENCE [LARGE SCALE GENOMIC DNA]</scope>
    <source>
        <strain evidence="1 2">4249</strain>
    </source>
</reference>
<comment type="caution">
    <text evidence="1">The sequence shown here is derived from an EMBL/GenBank/DDBJ whole genome shotgun (WGS) entry which is preliminary data.</text>
</comment>
<keyword evidence="2" id="KW-1185">Reference proteome</keyword>
<gene>
    <name evidence="1" type="ORF">J2W49_004426</name>
</gene>
<accession>A0ABU1WT44</accession>
<proteinExistence type="predicted"/>
<name>A0ABU1WT44_9BURK</name>
<dbReference type="Proteomes" id="UP001265700">
    <property type="component" value="Unassembled WGS sequence"/>
</dbReference>
<sequence>MEPRNLNHRPPPYLLELQAQWHARLQQLRADDIHAEQTIESLITAEAKKNATPADIHQSQINRHQIAQAYNDFLDTDRHYTRQGNDAARALERPHLSMLERHQLETTRDQAWATAGEFQLFKSSQQLRPVHLAPVHTDTLVHTQGQATQLNTHSPKGLALQWLQRAGDALDSAYDFVVNRLLATPTREQNKEACALALNGVAGIVSGRLVPHMGGPAGRHLGDGAWGAAIDAANPGATTCARLYSDAGNFSHPSQESAQGYAPPEHLAPEVREQWALAQRQLAPALREHGHAQPQIDQVCAAAVCHGQRHARLGPPENYLLSNDGQRVGVVYGSAGVRDFDVAQAQGHSPEQQLQQAHAAVHERHREQAQVVAEHPAHTRGALVLG</sequence>
<organism evidence="1 2">
    <name type="scientific">Hydrogenophaga palleronii</name>
    <dbReference type="NCBI Taxonomy" id="65655"/>
    <lineage>
        <taxon>Bacteria</taxon>
        <taxon>Pseudomonadati</taxon>
        <taxon>Pseudomonadota</taxon>
        <taxon>Betaproteobacteria</taxon>
        <taxon>Burkholderiales</taxon>
        <taxon>Comamonadaceae</taxon>
        <taxon>Hydrogenophaga</taxon>
    </lineage>
</organism>